<evidence type="ECO:0000313" key="2">
    <source>
        <dbReference type="EMBL" id="KAJ8480507.1"/>
    </source>
</evidence>
<gene>
    <name evidence="2" type="ORF">OPV22_024234</name>
</gene>
<proteinExistence type="predicted"/>
<protein>
    <submittedName>
        <fullName evidence="2">Uncharacterized protein</fullName>
    </submittedName>
</protein>
<accession>A0AAV8QNL2</accession>
<dbReference type="AlphaFoldDB" id="A0AAV8QNL2"/>
<feature type="region of interest" description="Disordered" evidence="1">
    <location>
        <begin position="1"/>
        <end position="35"/>
    </location>
</feature>
<evidence type="ECO:0000313" key="3">
    <source>
        <dbReference type="Proteomes" id="UP001222027"/>
    </source>
</evidence>
<comment type="caution">
    <text evidence="2">The sequence shown here is derived from an EMBL/GenBank/DDBJ whole genome shotgun (WGS) entry which is preliminary data.</text>
</comment>
<evidence type="ECO:0000256" key="1">
    <source>
        <dbReference type="SAM" id="MobiDB-lite"/>
    </source>
</evidence>
<keyword evidence="3" id="KW-1185">Reference proteome</keyword>
<dbReference type="Proteomes" id="UP001222027">
    <property type="component" value="Unassembled WGS sequence"/>
</dbReference>
<feature type="compositionally biased region" description="Low complexity" evidence="1">
    <location>
        <begin position="1"/>
        <end position="20"/>
    </location>
</feature>
<sequence length="137" mass="15330">MRPRGSSSSFSTASRPSRNSAAPPHPRRSTTRTLLPAMKLSRRWNQQTAPLNPPPPWIPLIGWPRSSRRSRSSQPTWRAFSVGGLDARDGSSSIEKLGLTVIGPTTWVCGWKYEVRKLNAEKRARFVKRVQGPAFAH</sequence>
<reference evidence="2 3" key="1">
    <citation type="submission" date="2022-12" db="EMBL/GenBank/DDBJ databases">
        <title>Chromosome-scale assembly of the Ensete ventricosum genome.</title>
        <authorList>
            <person name="Dussert Y."/>
            <person name="Stocks J."/>
            <person name="Wendawek A."/>
            <person name="Woldeyes F."/>
            <person name="Nichols R.A."/>
            <person name="Borrell J.S."/>
        </authorList>
    </citation>
    <scope>NUCLEOTIDE SEQUENCE [LARGE SCALE GENOMIC DNA]</scope>
    <source>
        <strain evidence="3">cv. Maze</strain>
        <tissue evidence="2">Seeds</tissue>
    </source>
</reference>
<organism evidence="2 3">
    <name type="scientific">Ensete ventricosum</name>
    <name type="common">Abyssinian banana</name>
    <name type="synonym">Musa ensete</name>
    <dbReference type="NCBI Taxonomy" id="4639"/>
    <lineage>
        <taxon>Eukaryota</taxon>
        <taxon>Viridiplantae</taxon>
        <taxon>Streptophyta</taxon>
        <taxon>Embryophyta</taxon>
        <taxon>Tracheophyta</taxon>
        <taxon>Spermatophyta</taxon>
        <taxon>Magnoliopsida</taxon>
        <taxon>Liliopsida</taxon>
        <taxon>Zingiberales</taxon>
        <taxon>Musaceae</taxon>
        <taxon>Ensete</taxon>
    </lineage>
</organism>
<dbReference type="EMBL" id="JAQQAF010000006">
    <property type="protein sequence ID" value="KAJ8480507.1"/>
    <property type="molecule type" value="Genomic_DNA"/>
</dbReference>
<name>A0AAV8QNL2_ENSVE</name>